<keyword evidence="3" id="KW-1185">Reference proteome</keyword>
<protein>
    <submittedName>
        <fullName evidence="2">Uncharacterized protein</fullName>
    </submittedName>
</protein>
<evidence type="ECO:0000313" key="2">
    <source>
        <dbReference type="EMBL" id="PTB41664.1"/>
    </source>
</evidence>
<evidence type="ECO:0000256" key="1">
    <source>
        <dbReference type="SAM" id="Phobius"/>
    </source>
</evidence>
<sequence>MDDMGSYVSRSPTCLMTVANINLSHQRDSTVEREEDGDLTAMEIGFSTIGAILFIVLLFGIYKSNFDMPNIIRVPARKTWRWLVNGIRWICCVKREDPAQHQPQEEGIELHGISSAQTAVASMAASSVQTVVA</sequence>
<dbReference type="EMBL" id="KZ679261">
    <property type="protein sequence ID" value="PTB41664.1"/>
    <property type="molecule type" value="Genomic_DNA"/>
</dbReference>
<accession>A0A2T3ZA28</accession>
<dbReference type="Proteomes" id="UP000240493">
    <property type="component" value="Unassembled WGS sequence"/>
</dbReference>
<keyword evidence="1" id="KW-1133">Transmembrane helix</keyword>
<proteinExistence type="predicted"/>
<keyword evidence="1" id="KW-0472">Membrane</keyword>
<organism evidence="2 3">
    <name type="scientific">Trichoderma asperellum (strain ATCC 204424 / CBS 433.97 / NBRC 101777)</name>
    <dbReference type="NCBI Taxonomy" id="1042311"/>
    <lineage>
        <taxon>Eukaryota</taxon>
        <taxon>Fungi</taxon>
        <taxon>Dikarya</taxon>
        <taxon>Ascomycota</taxon>
        <taxon>Pezizomycotina</taxon>
        <taxon>Sordariomycetes</taxon>
        <taxon>Hypocreomycetidae</taxon>
        <taxon>Hypocreales</taxon>
        <taxon>Hypocreaceae</taxon>
        <taxon>Trichoderma</taxon>
    </lineage>
</organism>
<name>A0A2T3ZA28_TRIA4</name>
<feature type="transmembrane region" description="Helical" evidence="1">
    <location>
        <begin position="44"/>
        <end position="62"/>
    </location>
</feature>
<gene>
    <name evidence="2" type="ORF">M441DRAFT_457571</name>
</gene>
<evidence type="ECO:0000313" key="3">
    <source>
        <dbReference type="Proteomes" id="UP000240493"/>
    </source>
</evidence>
<keyword evidence="1" id="KW-0812">Transmembrane</keyword>
<reference evidence="2 3" key="1">
    <citation type="submission" date="2016-07" db="EMBL/GenBank/DDBJ databases">
        <title>Multiple horizontal gene transfer events from other fungi enriched the ability of initially mycotrophic Trichoderma (Ascomycota) to feed on dead plant biomass.</title>
        <authorList>
            <consortium name="DOE Joint Genome Institute"/>
            <person name="Aerts A."/>
            <person name="Atanasova L."/>
            <person name="Chenthamara K."/>
            <person name="Zhang J."/>
            <person name="Grujic M."/>
            <person name="Henrissat B."/>
            <person name="Kuo A."/>
            <person name="Salamov A."/>
            <person name="Lipzen A."/>
            <person name="Labutti K."/>
            <person name="Barry K."/>
            <person name="Miao Y."/>
            <person name="Rahimi M.J."/>
            <person name="Shen Q."/>
            <person name="Grigoriev I.V."/>
            <person name="Kubicek C.P."/>
            <person name="Druzhinina I.S."/>
        </authorList>
    </citation>
    <scope>NUCLEOTIDE SEQUENCE [LARGE SCALE GENOMIC DNA]</scope>
    <source>
        <strain evidence="2 3">CBS 433.97</strain>
    </source>
</reference>
<dbReference type="AlphaFoldDB" id="A0A2T3ZA28"/>